<comment type="caution">
    <text evidence="1">The sequence shown here is derived from an EMBL/GenBank/DDBJ whole genome shotgun (WGS) entry which is preliminary data.</text>
</comment>
<proteinExistence type="predicted"/>
<reference evidence="1 2" key="1">
    <citation type="submission" date="2016-01" db="EMBL/GenBank/DDBJ databases">
        <title>Draft Genome Sequences of Seven Thermophilic Sporeformers Isolated from Foods.</title>
        <authorList>
            <person name="Berendsen E.M."/>
            <person name="Wells-Bennik M.H."/>
            <person name="Krawcyk A.O."/>
            <person name="De Jong A."/>
            <person name="Holsappel S."/>
            <person name="Eijlander R.T."/>
            <person name="Kuipers O.P."/>
        </authorList>
    </citation>
    <scope>NUCLEOTIDE SEQUENCE [LARGE SCALE GENOMIC DNA]</scope>
    <source>
        <strain evidence="1 2">B4110</strain>
    </source>
</reference>
<protein>
    <submittedName>
        <fullName evidence="1">Uncharacterized protein</fullName>
    </submittedName>
</protein>
<dbReference type="Proteomes" id="UP000075324">
    <property type="component" value="Unassembled WGS sequence"/>
</dbReference>
<accession>A0A150N730</accession>
<sequence>MPSAGYDRTRTKAAIYGQLVGRNGGADFQCSGGIQYAGSGASVFTGSGRKAKPDRPALFFQGRDGNGLYDVSIK</sequence>
<dbReference type="AlphaFoldDB" id="A0A150N730"/>
<name>A0A150N730_9BACL</name>
<dbReference type="EMBL" id="LQYW01000012">
    <property type="protein sequence ID" value="KYD32521.1"/>
    <property type="molecule type" value="Genomic_DNA"/>
</dbReference>
<gene>
    <name evidence="1" type="ORF">B4110_2082</name>
</gene>
<evidence type="ECO:0000313" key="2">
    <source>
        <dbReference type="Proteomes" id="UP000075324"/>
    </source>
</evidence>
<organism evidence="1 2">
    <name type="scientific">Parageobacillus toebii</name>
    <dbReference type="NCBI Taxonomy" id="153151"/>
    <lineage>
        <taxon>Bacteria</taxon>
        <taxon>Bacillati</taxon>
        <taxon>Bacillota</taxon>
        <taxon>Bacilli</taxon>
        <taxon>Bacillales</taxon>
        <taxon>Anoxybacillaceae</taxon>
        <taxon>Parageobacillus</taxon>
    </lineage>
</organism>
<evidence type="ECO:0000313" key="1">
    <source>
        <dbReference type="EMBL" id="KYD32521.1"/>
    </source>
</evidence>
<dbReference type="RefSeq" id="WP_062677339.1">
    <property type="nucleotide sequence ID" value="NZ_LQYW01000012.1"/>
</dbReference>